<dbReference type="OrthoDB" id="6784780at2759"/>
<protein>
    <submittedName>
        <fullName evidence="3">Leucine-rich repeat-containing protein DDB_G0290503</fullName>
    </submittedName>
</protein>
<organism evidence="2 3">
    <name type="scientific">Vanessa tameamea</name>
    <name type="common">Kamehameha butterfly</name>
    <dbReference type="NCBI Taxonomy" id="334116"/>
    <lineage>
        <taxon>Eukaryota</taxon>
        <taxon>Metazoa</taxon>
        <taxon>Ecdysozoa</taxon>
        <taxon>Arthropoda</taxon>
        <taxon>Hexapoda</taxon>
        <taxon>Insecta</taxon>
        <taxon>Pterygota</taxon>
        <taxon>Neoptera</taxon>
        <taxon>Endopterygota</taxon>
        <taxon>Lepidoptera</taxon>
        <taxon>Glossata</taxon>
        <taxon>Ditrysia</taxon>
        <taxon>Papilionoidea</taxon>
        <taxon>Nymphalidae</taxon>
        <taxon>Nymphalinae</taxon>
        <taxon>Vanessa</taxon>
    </lineage>
</organism>
<feature type="compositionally biased region" description="Basic and acidic residues" evidence="1">
    <location>
        <begin position="1347"/>
        <end position="1366"/>
    </location>
</feature>
<accession>A0A8B8IKY5</accession>
<gene>
    <name evidence="3" type="primary">LOC113401093</name>
</gene>
<proteinExistence type="predicted"/>
<feature type="compositionally biased region" description="Low complexity" evidence="1">
    <location>
        <begin position="1872"/>
        <end position="1888"/>
    </location>
</feature>
<feature type="region of interest" description="Disordered" evidence="1">
    <location>
        <begin position="1"/>
        <end position="41"/>
    </location>
</feature>
<evidence type="ECO:0000313" key="2">
    <source>
        <dbReference type="Proteomes" id="UP001652626"/>
    </source>
</evidence>
<reference evidence="3" key="2">
    <citation type="submission" date="2025-08" db="UniProtKB">
        <authorList>
            <consortium name="RefSeq"/>
        </authorList>
    </citation>
    <scope>IDENTIFICATION</scope>
    <source>
        <tissue evidence="3">Whole body</tissue>
    </source>
</reference>
<name>A0A8B8IKY5_VANTA</name>
<evidence type="ECO:0000313" key="3">
    <source>
        <dbReference type="RefSeq" id="XP_026496611.2"/>
    </source>
</evidence>
<feature type="region of interest" description="Disordered" evidence="1">
    <location>
        <begin position="1872"/>
        <end position="1892"/>
    </location>
</feature>
<sequence length="2145" mass="245754">MDPKELRANAPLSISLSDDSTKYVHSSPTLPGNKSKSYHEIGSNSMGKVDAAAARPCAIIGPDRVLTQTSSDVYLKKAPVEPWPCSDNTYRQPPDYPNKLSEYPPIRNISPRQTFQENMQRVMVPPTYNSIKNSDESSLKNSKLNMPQEAKYCDVPYNMNSATNELKSVRNADMPMSSVNPAYSRAVPHYGWPTGVSVRPPRPYGAPEIYQFQEYPGGVGPRPVTIPHPHRVHREEAAQVYSERFYQEANIRFKPYPVLKEKHQQTRYDYINNYQNNFHPPVSFAPHKYDLQKSIHPHPYPVYSQVPLKYLDRRVHESFVDGYQRSNQQPNFNPQFHNQVIHPSYGPTSGNCIQNKSFTDLSAKAMAANKLPYETNNKIYVELDTSRNKGYPMPENVYYNEINHTQHMRSEILLQNYPTLNMHSMPQHQIYRRENIPLKHYEYNVHHRNIDQSVNINYSLPRIPLQFSPNTVAISPSDSNTSNDTAHTVGTGQEDCGYVSQSSSNSARSLDANNMSAHKDRYRRHDYNNQTIHRNLHINNSEKNPKNKINSSSKKNIDVRQFLQMWNEGEDEASESNKEIVTQIHQNNFSIPSKATNNQEQLYVLGLVNVPSEELSKYEHIQKISKLPENIKGYNNIELLNQYEELLESPINNNFKNIQKVHKDHNSSKRPNDKEIVTLPRPVSPLDVEAKISQSVIHKEVGCNFEIKPCSPEMLNVEVATPIQSILGERIIEKVANPITNTSKSPRLSMNDDNRNHSNIKIASCDMISKQYTVNNYANGIKNNHYNVQDFDSNSGICLASLPRLDNDIELNFPEINQQFIKANKIESESNLFQKDLVQLNLDQVSHEKNNFHQNSTNLPSQFCLGSAPEKEFSKLSKYRKNKKCDLMPKEDILEKSNVGTAQQRINSVIIKNPDTKLPEDTNNSCSTTNNTLSENINNNYNTDQNSENLLSSLLPDNSENNKMLSFDTAIDFSLNKTEETNSYDCLSKCNDEPDYFSDNENINFSSVTVIDKEIISKDQPIELQIKEIKEIETVEDVTINNNALISYEMAIDDPNKENSIPVIKNISNITEIEEYANLQQNSTGDIIQGNDCLGVSFTVSEIVDEENIKNNQIFTTIPDVISDKVENYLEKNLETIEFESTLDSDEKEVESNSDTITANENKCDDDDKMHVILETEAETTEDKNINIITARENSTIETVLSKVIKNKINEGSILQNATSVENNKEDLTGVFDEIKEIVNSTENKNGEKEKILMPDIIETKDINEELEQLQYVKSYPIDDHLEVNYKTYDYNAIPKLKDSLLKDSSQDTNMIETKVNDYMTTLNSSECSSNCEKRIPHSPLNNVDLKSSEKKEEELSNRNQDKNCNNKELVPCTNINNENLKDNQEISFSKEKENIKNDVDEFSNKLKMTKAIKSPYRKRKYSYFAKELYSSRIQKLLTFNEGICKVIPNNVFKTTEKLTKADTSDVILNEDDKKESKDVEIKSAVQNDVDDIIDVSESCANEDQIINCSSFKTQRDGKDFKKSTEDETFLNEENCTKTTNCAPLMRLNVLKRSLSESALGDYEENENLSLFAPAKRKKRSHNIVNPVISEELCSIIQTNRRNSISTFYNDDNVFILIDNDIIITEEQDDTDKMYYTEIPDDISNNITQNDFSNNENTTLNTEMVSVETNLLCEYSNNLNFIEEKTVEESWVEDVACIETVVSDDITDDIDYENVSPKKNNIDDETVSDDSPIFCDSKHINKIKNIYGNNMCSSDTQILQTLYMTPQMNVNKTLVDIESHSLDKYQDYKTLDLSLENGHLDKTEKGILTYDTCEVTNEKENISEEDITITKIKQNKQINDFYVTSEYNEEKEKCIVHSCESNNDYLMSSTNALSSYSNSSSPEVSSTTSEEKNSSILLKITNHNGSRVSKINEIGSLDRLSYKLTEKKEYQNYNTNFSTSGTLITKAAQKYIPPLKESIRDLKIKLTLPQHRLHTLKQLQVSKVEPKIDNIIKYINNNTKKEIPKKKKPKFEDVLKSIDEIQFKKHKDKIKRGKNVIPKVVIKKSEDGAHYASSKRFDHKETYNPDLTGRKWQPWVFLEKNNFIDKMAIKKKVNAVYCHRKNNYVLAEKFRKYKSVYNANFVISQPSSDNSAKGTLKYTIRLKHK</sequence>
<reference evidence="2" key="1">
    <citation type="submission" date="2025-05" db="UniProtKB">
        <authorList>
            <consortium name="RefSeq"/>
        </authorList>
    </citation>
    <scope>NUCLEOTIDE SEQUENCE [LARGE SCALE GENOMIC DNA]</scope>
</reference>
<dbReference type="Proteomes" id="UP001652626">
    <property type="component" value="Chromosome 2"/>
</dbReference>
<evidence type="ECO:0000256" key="1">
    <source>
        <dbReference type="SAM" id="MobiDB-lite"/>
    </source>
</evidence>
<dbReference type="RefSeq" id="XP_026496611.2">
    <property type="nucleotide sequence ID" value="XM_026640826.2"/>
</dbReference>
<feature type="compositionally biased region" description="Polar residues" evidence="1">
    <location>
        <begin position="12"/>
        <end position="35"/>
    </location>
</feature>
<dbReference type="OMA" id="PENIKGY"/>
<feature type="region of interest" description="Disordered" evidence="1">
    <location>
        <begin position="1331"/>
        <end position="1367"/>
    </location>
</feature>
<dbReference type="GeneID" id="113401093"/>
<keyword evidence="2" id="KW-1185">Reference proteome</keyword>